<dbReference type="PANTHER" id="PTHR31301">
    <property type="entry name" value="LOB DOMAIN-CONTAINING PROTEIN 4-RELATED"/>
    <property type="match status" value="1"/>
</dbReference>
<dbReference type="PANTHER" id="PTHR31301:SF83">
    <property type="entry name" value="PROTEIN ASYMMETRIC LEAVES 2"/>
    <property type="match status" value="1"/>
</dbReference>
<evidence type="ECO:0000313" key="8">
    <source>
        <dbReference type="Proteomes" id="UP000017836"/>
    </source>
</evidence>
<dbReference type="KEGG" id="atr:18438300"/>
<feature type="domain" description="LOB" evidence="6">
    <location>
        <begin position="10"/>
        <end position="111"/>
    </location>
</feature>
<dbReference type="EMBL" id="KI392972">
    <property type="protein sequence ID" value="ERN10130.1"/>
    <property type="molecule type" value="Genomic_DNA"/>
</dbReference>
<keyword evidence="8" id="KW-1185">Reference proteome</keyword>
<evidence type="ECO:0000256" key="5">
    <source>
        <dbReference type="SAM" id="MobiDB-lite"/>
    </source>
</evidence>
<proteinExistence type="inferred from homology"/>
<dbReference type="OMA" id="RNGQNHP"/>
<dbReference type="Pfam" id="PF03195">
    <property type="entry name" value="LOB"/>
    <property type="match status" value="1"/>
</dbReference>
<keyword evidence="3" id="KW-0217">Developmental protein</keyword>
<dbReference type="Proteomes" id="UP000017836">
    <property type="component" value="Unassembled WGS sequence"/>
</dbReference>
<gene>
    <name evidence="7" type="ORF">AMTR_s00169p00042500</name>
</gene>
<name>W1PSA1_AMBTC</name>
<dbReference type="GO" id="GO:0001216">
    <property type="term" value="F:DNA-binding transcription activator activity"/>
    <property type="evidence" value="ECO:0000318"/>
    <property type="project" value="GO_Central"/>
</dbReference>
<evidence type="ECO:0000256" key="4">
    <source>
        <dbReference type="ARBA" id="ARBA00023242"/>
    </source>
</evidence>
<comment type="subcellular location">
    <subcellularLocation>
        <location evidence="1">Nucleus</location>
    </subcellularLocation>
</comment>
<dbReference type="InterPro" id="IPR004883">
    <property type="entry name" value="LOB"/>
</dbReference>
<dbReference type="Gramene" id="ERN10130">
    <property type="protein sequence ID" value="ERN10130"/>
    <property type="gene ID" value="AMTR_s00169p00042500"/>
</dbReference>
<organism evidence="7 8">
    <name type="scientific">Amborella trichopoda</name>
    <dbReference type="NCBI Taxonomy" id="13333"/>
    <lineage>
        <taxon>Eukaryota</taxon>
        <taxon>Viridiplantae</taxon>
        <taxon>Streptophyta</taxon>
        <taxon>Embryophyta</taxon>
        <taxon>Tracheophyta</taxon>
        <taxon>Spermatophyta</taxon>
        <taxon>Magnoliopsida</taxon>
        <taxon>Amborellales</taxon>
        <taxon>Amborellaceae</taxon>
        <taxon>Amborella</taxon>
    </lineage>
</organism>
<feature type="compositionally biased region" description="Low complexity" evidence="5">
    <location>
        <begin position="198"/>
        <end position="216"/>
    </location>
</feature>
<accession>W1PSA1</accession>
<dbReference type="PROSITE" id="PS50891">
    <property type="entry name" value="LOB"/>
    <property type="match status" value="1"/>
</dbReference>
<dbReference type="GO" id="GO:0005634">
    <property type="term" value="C:nucleus"/>
    <property type="evidence" value="ECO:0000318"/>
    <property type="project" value="GO_Central"/>
</dbReference>
<evidence type="ECO:0000256" key="3">
    <source>
        <dbReference type="ARBA" id="ARBA00022473"/>
    </source>
</evidence>
<protein>
    <recommendedName>
        <fullName evidence="6">LOB domain-containing protein</fullName>
    </recommendedName>
</protein>
<dbReference type="AlphaFoldDB" id="W1PSA1"/>
<dbReference type="eggNOG" id="ENOG502QSSJ">
    <property type="taxonomic scope" value="Eukaryota"/>
</dbReference>
<evidence type="ECO:0000259" key="6">
    <source>
        <dbReference type="PROSITE" id="PS50891"/>
    </source>
</evidence>
<keyword evidence="4" id="KW-0539">Nucleus</keyword>
<reference evidence="8" key="1">
    <citation type="journal article" date="2013" name="Science">
        <title>The Amborella genome and the evolution of flowering plants.</title>
        <authorList>
            <consortium name="Amborella Genome Project"/>
        </authorList>
    </citation>
    <scope>NUCLEOTIDE SEQUENCE [LARGE SCALE GENOMIC DNA]</scope>
</reference>
<evidence type="ECO:0000256" key="1">
    <source>
        <dbReference type="ARBA" id="ARBA00004123"/>
    </source>
</evidence>
<evidence type="ECO:0000256" key="2">
    <source>
        <dbReference type="ARBA" id="ARBA00005474"/>
    </source>
</evidence>
<feature type="region of interest" description="Disordered" evidence="5">
    <location>
        <begin position="195"/>
        <end position="216"/>
    </location>
</feature>
<dbReference type="HOGENOM" id="CLU_931718_0_0_1"/>
<sequence>MMPSNNSNNSPCAACKFLRRKCTTECAFAPYFPPDHPERFADVHKVFGASNVSKLLNNISPPNREAAVTGLFFEARKRIQDPVHGCTAHINELYGELNELYDLIKNAMNELATYSPPYPHPQLHHYLEMPALPPSSKQQQLPTAFAPPQQLSAVQQYQQLSANAVQPREQQPSEHRTLPLQRKISSCHHHHYQEMMHAASPSASQQLQQLSASASAAGAAQQHMQFSAARPVKTEGQLHCTKQPMMMPLPPPQQQRQQVVTGYEAELRSREKAFVEAFKAGRDGCRSYLHGDGGEPHSS</sequence>
<dbReference type="GO" id="GO:0006355">
    <property type="term" value="P:regulation of DNA-templated transcription"/>
    <property type="evidence" value="ECO:0000318"/>
    <property type="project" value="GO_Central"/>
</dbReference>
<comment type="similarity">
    <text evidence="2">Belongs to the LOB domain-containing protein family.</text>
</comment>
<evidence type="ECO:0000313" key="7">
    <source>
        <dbReference type="EMBL" id="ERN10130.1"/>
    </source>
</evidence>